<keyword evidence="4" id="KW-1185">Reference proteome</keyword>
<keyword evidence="1" id="KW-0560">Oxidoreductase</keyword>
<dbReference type="SUPFAM" id="SSF51430">
    <property type="entry name" value="NAD(P)-linked oxidoreductase"/>
    <property type="match status" value="1"/>
</dbReference>
<dbReference type="RefSeq" id="WP_377916300.1">
    <property type="nucleotide sequence ID" value="NZ_JBHRZT010000052.1"/>
</dbReference>
<gene>
    <name evidence="3" type="ORF">ACFOU2_14645</name>
</gene>
<organism evidence="3 4">
    <name type="scientific">Bacillus songklensis</name>
    <dbReference type="NCBI Taxonomy" id="1069116"/>
    <lineage>
        <taxon>Bacteria</taxon>
        <taxon>Bacillati</taxon>
        <taxon>Bacillota</taxon>
        <taxon>Bacilli</taxon>
        <taxon>Bacillales</taxon>
        <taxon>Bacillaceae</taxon>
        <taxon>Bacillus</taxon>
    </lineage>
</organism>
<dbReference type="PANTHER" id="PTHR43364:SF4">
    <property type="entry name" value="NAD(P)-LINKED OXIDOREDUCTASE SUPERFAMILY PROTEIN"/>
    <property type="match status" value="1"/>
</dbReference>
<dbReference type="InterPro" id="IPR036812">
    <property type="entry name" value="NAD(P)_OxRdtase_dom_sf"/>
</dbReference>
<dbReference type="PANTHER" id="PTHR43364">
    <property type="entry name" value="NADH-SPECIFIC METHYLGLYOXAL REDUCTASE-RELATED"/>
    <property type="match status" value="1"/>
</dbReference>
<dbReference type="InterPro" id="IPR050523">
    <property type="entry name" value="AKR_Detox_Biosynth"/>
</dbReference>
<evidence type="ECO:0000313" key="3">
    <source>
        <dbReference type="EMBL" id="MFC3884664.1"/>
    </source>
</evidence>
<sequence length="317" mass="36046">MEYITLKNSDLKVSRLCMGGCPMGGHGWGEVSENNLINAVHTAIDQGVNFFDTADTYGLGKSEEVLGRSIKRNRDKVVIATKFGVRVENGKTFFDNSPEWIERAVKGSLKRLGTDYIDLYQIHYRDNKTNINDVIYKLEDLKTKGYIRYYGLSNIHQEDKTELNSHIGKFVSFQDEYSLACRKNEKDLLNLSNELELTPLTWGSLGQGILTGKYDSNVKFGSDDRRSRDVYVNFHGEKLKKNLEIVNVMRKISEQTGRSIPSIALRFILDHIPNSVVLAGIKNPNQLLSNLEAMQWNLSTEQIEELLMISEDKEVAK</sequence>
<feature type="domain" description="NADP-dependent oxidoreductase" evidence="2">
    <location>
        <begin position="16"/>
        <end position="306"/>
    </location>
</feature>
<dbReference type="Proteomes" id="UP001595752">
    <property type="component" value="Unassembled WGS sequence"/>
</dbReference>
<reference evidence="4" key="1">
    <citation type="journal article" date="2019" name="Int. J. Syst. Evol. Microbiol.">
        <title>The Global Catalogue of Microorganisms (GCM) 10K type strain sequencing project: providing services to taxonomists for standard genome sequencing and annotation.</title>
        <authorList>
            <consortium name="The Broad Institute Genomics Platform"/>
            <consortium name="The Broad Institute Genome Sequencing Center for Infectious Disease"/>
            <person name="Wu L."/>
            <person name="Ma J."/>
        </authorList>
    </citation>
    <scope>NUCLEOTIDE SEQUENCE [LARGE SCALE GENOMIC DNA]</scope>
    <source>
        <strain evidence="4">CCUG 61889</strain>
    </source>
</reference>
<dbReference type="InterPro" id="IPR023210">
    <property type="entry name" value="NADP_OxRdtase_dom"/>
</dbReference>
<evidence type="ECO:0000256" key="1">
    <source>
        <dbReference type="ARBA" id="ARBA00023002"/>
    </source>
</evidence>
<dbReference type="InterPro" id="IPR020471">
    <property type="entry name" value="AKR"/>
</dbReference>
<evidence type="ECO:0000259" key="2">
    <source>
        <dbReference type="Pfam" id="PF00248"/>
    </source>
</evidence>
<dbReference type="Gene3D" id="3.20.20.100">
    <property type="entry name" value="NADP-dependent oxidoreductase domain"/>
    <property type="match status" value="1"/>
</dbReference>
<protein>
    <submittedName>
        <fullName evidence="3">Aldo/keto reductase</fullName>
    </submittedName>
</protein>
<comment type="caution">
    <text evidence="3">The sequence shown here is derived from an EMBL/GenBank/DDBJ whole genome shotgun (WGS) entry which is preliminary data.</text>
</comment>
<proteinExistence type="predicted"/>
<accession>A0ABV8B556</accession>
<name>A0ABV8B556_9BACI</name>
<dbReference type="Pfam" id="PF00248">
    <property type="entry name" value="Aldo_ket_red"/>
    <property type="match status" value="1"/>
</dbReference>
<dbReference type="EMBL" id="JBHRZT010000052">
    <property type="protein sequence ID" value="MFC3884664.1"/>
    <property type="molecule type" value="Genomic_DNA"/>
</dbReference>
<evidence type="ECO:0000313" key="4">
    <source>
        <dbReference type="Proteomes" id="UP001595752"/>
    </source>
</evidence>
<dbReference type="CDD" id="cd19084">
    <property type="entry name" value="AKR_AKR11B1-like"/>
    <property type="match status" value="1"/>
</dbReference>
<dbReference type="PRINTS" id="PR00069">
    <property type="entry name" value="ALDKETRDTASE"/>
</dbReference>